<evidence type="ECO:0000313" key="10">
    <source>
        <dbReference type="EMBL" id="CAL5990951.1"/>
    </source>
</evidence>
<keyword evidence="11" id="KW-1185">Reference proteome</keyword>
<reference evidence="10 11" key="1">
    <citation type="submission" date="2024-07" db="EMBL/GenBank/DDBJ databases">
        <authorList>
            <person name="Akdeniz Z."/>
        </authorList>
    </citation>
    <scope>NUCLEOTIDE SEQUENCE [LARGE SCALE GENOMIC DNA]</scope>
</reference>
<dbReference type="InterPro" id="IPR007177">
    <property type="entry name" value="Tsr3_C"/>
</dbReference>
<evidence type="ECO:0000259" key="8">
    <source>
        <dbReference type="Pfam" id="PF04068"/>
    </source>
</evidence>
<dbReference type="PANTHER" id="PTHR20426">
    <property type="entry name" value="RIBOSOME BIOGENESIS PROTEIN TSR3 HOMOLOG"/>
    <property type="match status" value="1"/>
</dbReference>
<keyword evidence="1" id="KW-0963">Cytoplasm</keyword>
<comment type="caution">
    <text evidence="10">The sequence shown here is derived from an EMBL/GenBank/DDBJ whole genome shotgun (WGS) entry which is preliminary data.</text>
</comment>
<evidence type="ECO:0000256" key="4">
    <source>
        <dbReference type="ARBA" id="ARBA00022679"/>
    </source>
</evidence>
<keyword evidence="3 6" id="KW-0698">rRNA processing</keyword>
<evidence type="ECO:0000256" key="5">
    <source>
        <dbReference type="ARBA" id="ARBA00022691"/>
    </source>
</evidence>
<feature type="binding site" evidence="6">
    <location>
        <position position="19"/>
    </location>
    <ligand>
        <name>S-adenosyl-L-methionine</name>
        <dbReference type="ChEBI" id="CHEBI:59789"/>
    </ligand>
</feature>
<sequence>MPVKLVMYDFKQCDPKRCSGQRLAARGLIKTILKSQPFTGVLLSSEGTSYFSVADVPQINQSGLGVVDCSWNEILRHDSVPIKQLKCKTHRLLPFLIAANAVNYGKPMHLNCAEAVIAGLYIMGAVDQALELAEVISYGGQFIKLNQEYLDLYKECADSAEIVKVQEGIIARLGDKEEKVELMEELEEEEEIDYNAIYNKIQEEKQ</sequence>
<dbReference type="Pfam" id="PF04034">
    <property type="entry name" value="Ribo_biogen_C"/>
    <property type="match status" value="1"/>
</dbReference>
<proteinExistence type="inferred from homology"/>
<accession>A0ABP1HC01</accession>
<comment type="similarity">
    <text evidence="6">Belongs to the TDD superfamily. TSR3 family.</text>
</comment>
<protein>
    <recommendedName>
        <fullName evidence="6">18S rRNA aminocarboxypropyltransferase</fullName>
        <ecNumber evidence="6">2.5.1.157</ecNumber>
    </recommendedName>
</protein>
<evidence type="ECO:0000256" key="1">
    <source>
        <dbReference type="ARBA" id="ARBA00022490"/>
    </source>
</evidence>
<feature type="domain" description="16S/18S rRNA aminocarboxypropyltransferase Tsr3 C-terminal" evidence="7">
    <location>
        <begin position="41"/>
        <end position="169"/>
    </location>
</feature>
<evidence type="ECO:0000259" key="7">
    <source>
        <dbReference type="Pfam" id="PF04034"/>
    </source>
</evidence>
<keyword evidence="2 6" id="KW-0690">Ribosome biogenesis</keyword>
<name>A0ABP1HC01_9EUKA</name>
<comment type="function">
    <text evidence="6">Aminocarboxypropyltransferase that catalyzes the aminocarboxypropyl transfer on pseudouridine in 18S rRNA. It constitutes the last step in biosynthesis of the hypermodified N1-methyl-N3-(3-amino-3-carboxypropyl) pseudouridine (m1acp3-Psi).</text>
</comment>
<dbReference type="EMBL" id="CAXDID020000002">
    <property type="protein sequence ID" value="CAL5971378.1"/>
    <property type="molecule type" value="Genomic_DNA"/>
</dbReference>
<gene>
    <name evidence="10" type="ORF">HINF_LOCUS11783</name>
    <name evidence="9" type="ORF">HINF_LOCUS1318</name>
</gene>
<evidence type="ECO:0000256" key="6">
    <source>
        <dbReference type="HAMAP-Rule" id="MF_03146"/>
    </source>
</evidence>
<feature type="binding site" evidence="6">
    <location>
        <position position="93"/>
    </location>
    <ligand>
        <name>S-adenosyl-L-methionine</name>
        <dbReference type="ChEBI" id="CHEBI:59789"/>
    </ligand>
</feature>
<dbReference type="HAMAP" id="MF_01116">
    <property type="entry name" value="TSR3"/>
    <property type="match status" value="1"/>
</dbReference>
<feature type="domain" description="RNase L inhibitor RLI-like possible metal-binding" evidence="8">
    <location>
        <begin position="3"/>
        <end position="31"/>
    </location>
</feature>
<dbReference type="Proteomes" id="UP001642409">
    <property type="component" value="Unassembled WGS sequence"/>
</dbReference>
<keyword evidence="4 6" id="KW-0808">Transferase</keyword>
<evidence type="ECO:0000256" key="3">
    <source>
        <dbReference type="ARBA" id="ARBA00022552"/>
    </source>
</evidence>
<dbReference type="NCBIfam" id="NF002621">
    <property type="entry name" value="PRK02287.1"/>
    <property type="match status" value="1"/>
</dbReference>
<feature type="binding site" evidence="6">
    <location>
        <position position="67"/>
    </location>
    <ligand>
        <name>S-adenosyl-L-methionine</name>
        <dbReference type="ChEBI" id="CHEBI:59789"/>
    </ligand>
</feature>
<evidence type="ECO:0000313" key="11">
    <source>
        <dbReference type="Proteomes" id="UP001642409"/>
    </source>
</evidence>
<dbReference type="Pfam" id="PF04068">
    <property type="entry name" value="Fer4_RLI"/>
    <property type="match status" value="1"/>
</dbReference>
<dbReference type="InterPro" id="IPR022968">
    <property type="entry name" value="Tsr3-like"/>
</dbReference>
<evidence type="ECO:0000256" key="2">
    <source>
        <dbReference type="ARBA" id="ARBA00022517"/>
    </source>
</evidence>
<organism evidence="10 11">
    <name type="scientific">Hexamita inflata</name>
    <dbReference type="NCBI Taxonomy" id="28002"/>
    <lineage>
        <taxon>Eukaryota</taxon>
        <taxon>Metamonada</taxon>
        <taxon>Diplomonadida</taxon>
        <taxon>Hexamitidae</taxon>
        <taxon>Hexamitinae</taxon>
        <taxon>Hexamita</taxon>
    </lineage>
</organism>
<comment type="caution">
    <text evidence="6">Lacks conserved residue(s) required for the propagation of feature annotation.</text>
</comment>
<dbReference type="EC" id="2.5.1.157" evidence="6"/>
<keyword evidence="5 6" id="KW-0949">S-adenosyl-L-methionine</keyword>
<comment type="catalytic activity">
    <reaction evidence="6">
        <text>an N(1)-methylpseudouridine in rRNA + S-adenosyl-L-methionine = N(1)-methyl-N(3)-[(3S)-3-amino-3-carboxypropyl]pseudouridine in rRNA + S-methyl-5'-thioadenosine + H(+)</text>
        <dbReference type="Rhea" id="RHEA:63296"/>
        <dbReference type="Rhea" id="RHEA-COMP:11634"/>
        <dbReference type="Rhea" id="RHEA-COMP:16310"/>
        <dbReference type="ChEBI" id="CHEBI:15378"/>
        <dbReference type="ChEBI" id="CHEBI:17509"/>
        <dbReference type="ChEBI" id="CHEBI:59789"/>
        <dbReference type="ChEBI" id="CHEBI:74890"/>
        <dbReference type="ChEBI" id="CHEBI:146234"/>
        <dbReference type="EC" id="2.5.1.157"/>
    </reaction>
</comment>
<dbReference type="PANTHER" id="PTHR20426:SF0">
    <property type="entry name" value="18S RRNA AMINOCARBOXYPROPYLTRANSFERASE"/>
    <property type="match status" value="1"/>
</dbReference>
<evidence type="ECO:0000313" key="9">
    <source>
        <dbReference type="EMBL" id="CAL5971378.1"/>
    </source>
</evidence>
<dbReference type="EMBL" id="CAXDID020000026">
    <property type="protein sequence ID" value="CAL5990951.1"/>
    <property type="molecule type" value="Genomic_DNA"/>
</dbReference>
<dbReference type="InterPro" id="IPR007209">
    <property type="entry name" value="RNaseL-inhib-like_metal-bd_dom"/>
</dbReference>